<dbReference type="Proteomes" id="UP001500683">
    <property type="component" value="Unassembled WGS sequence"/>
</dbReference>
<accession>A0ABP7WUM2</accession>
<keyword evidence="2" id="KW-1185">Reference proteome</keyword>
<gene>
    <name evidence="1" type="ORF">GCM10022214_70600</name>
</gene>
<comment type="caution">
    <text evidence="1">The sequence shown here is derived from an EMBL/GenBank/DDBJ whole genome shotgun (WGS) entry which is preliminary data.</text>
</comment>
<dbReference type="RefSeq" id="WP_344956252.1">
    <property type="nucleotide sequence ID" value="NZ_BAAAZG010000055.1"/>
</dbReference>
<evidence type="ECO:0008006" key="3">
    <source>
        <dbReference type="Google" id="ProtNLM"/>
    </source>
</evidence>
<evidence type="ECO:0000313" key="1">
    <source>
        <dbReference type="EMBL" id="GAA4096702.1"/>
    </source>
</evidence>
<name>A0ABP7WUM2_9ACTN</name>
<evidence type="ECO:0000313" key="2">
    <source>
        <dbReference type="Proteomes" id="UP001500683"/>
    </source>
</evidence>
<sequence length="164" mass="17616">MLELDRAGTSLLDVLFPKRTAPKPVGGRYIGLPDGRALHRVLASGRAGHWALVTVHVVELARLDDEHAVKVLRLLVGRLDEILNDDATVYQTGGGLAVLAGPGDDRYQMRHGTLLLRKAVIRKLTEPDLSCAGVPPLTLTFEASTGELSRLRAGGGARRRSGNV</sequence>
<proteinExistence type="predicted"/>
<dbReference type="EMBL" id="BAAAZG010000055">
    <property type="protein sequence ID" value="GAA4096702.1"/>
    <property type="molecule type" value="Genomic_DNA"/>
</dbReference>
<reference evidence="2" key="1">
    <citation type="journal article" date="2019" name="Int. J. Syst. Evol. Microbiol.">
        <title>The Global Catalogue of Microorganisms (GCM) 10K type strain sequencing project: providing services to taxonomists for standard genome sequencing and annotation.</title>
        <authorList>
            <consortium name="The Broad Institute Genomics Platform"/>
            <consortium name="The Broad Institute Genome Sequencing Center for Infectious Disease"/>
            <person name="Wu L."/>
            <person name="Ma J."/>
        </authorList>
    </citation>
    <scope>NUCLEOTIDE SEQUENCE [LARGE SCALE GENOMIC DNA]</scope>
    <source>
        <strain evidence="2">JCM 16702</strain>
    </source>
</reference>
<organism evidence="1 2">
    <name type="scientific">Actinomadura miaoliensis</name>
    <dbReference type="NCBI Taxonomy" id="430685"/>
    <lineage>
        <taxon>Bacteria</taxon>
        <taxon>Bacillati</taxon>
        <taxon>Actinomycetota</taxon>
        <taxon>Actinomycetes</taxon>
        <taxon>Streptosporangiales</taxon>
        <taxon>Thermomonosporaceae</taxon>
        <taxon>Actinomadura</taxon>
    </lineage>
</organism>
<protein>
    <recommendedName>
        <fullName evidence="3">GGDEF domain-containing protein</fullName>
    </recommendedName>
</protein>